<dbReference type="FunFam" id="2.60.120.620:FF:000005">
    <property type="entry name" value="Egl nine homolog 1"/>
    <property type="match status" value="1"/>
</dbReference>
<evidence type="ECO:0000256" key="3">
    <source>
        <dbReference type="ARBA" id="ARBA00022723"/>
    </source>
</evidence>
<gene>
    <name evidence="12" type="ORF">VZT92_020741</name>
</gene>
<protein>
    <recommendedName>
        <fullName evidence="9">hypoxia-inducible factor-proline dioxygenase</fullName>
        <ecNumber evidence="9">1.14.11.29</ecNumber>
    </recommendedName>
</protein>
<dbReference type="GO" id="GO:0160082">
    <property type="term" value="F:hypoxia-inducible factor-proline dioxygenase activity"/>
    <property type="evidence" value="ECO:0007669"/>
    <property type="project" value="UniProtKB-EC"/>
</dbReference>
<dbReference type="InterPro" id="IPR044862">
    <property type="entry name" value="Pro_4_hyd_alph_FE2OG_OXY"/>
</dbReference>
<evidence type="ECO:0000256" key="8">
    <source>
        <dbReference type="ARBA" id="ARBA00023242"/>
    </source>
</evidence>
<dbReference type="InterPro" id="IPR051559">
    <property type="entry name" value="HIF_prolyl_hydroxylases"/>
</dbReference>
<keyword evidence="13" id="KW-1185">Reference proteome</keyword>
<keyword evidence="6" id="KW-0560">Oxidoreductase</keyword>
<dbReference type="EC" id="1.14.11.29" evidence="9"/>
<evidence type="ECO:0000256" key="1">
    <source>
        <dbReference type="ARBA" id="ARBA00001961"/>
    </source>
</evidence>
<accession>A0AAW1EG12</accession>
<comment type="subcellular location">
    <subcellularLocation>
        <location evidence="2">Nucleus</location>
    </subcellularLocation>
</comment>
<organism evidence="12 13">
    <name type="scientific">Zoarces viviparus</name>
    <name type="common">Viviparous eelpout</name>
    <name type="synonym">Blennius viviparus</name>
    <dbReference type="NCBI Taxonomy" id="48416"/>
    <lineage>
        <taxon>Eukaryota</taxon>
        <taxon>Metazoa</taxon>
        <taxon>Chordata</taxon>
        <taxon>Craniata</taxon>
        <taxon>Vertebrata</taxon>
        <taxon>Euteleostomi</taxon>
        <taxon>Actinopterygii</taxon>
        <taxon>Neopterygii</taxon>
        <taxon>Teleostei</taxon>
        <taxon>Neoteleostei</taxon>
        <taxon>Acanthomorphata</taxon>
        <taxon>Eupercaria</taxon>
        <taxon>Perciformes</taxon>
        <taxon>Cottioidei</taxon>
        <taxon>Zoarcales</taxon>
        <taxon>Zoarcidae</taxon>
        <taxon>Zoarcinae</taxon>
        <taxon>Zoarces</taxon>
    </lineage>
</organism>
<reference evidence="12 13" key="1">
    <citation type="journal article" date="2024" name="Genome Biol. Evol.">
        <title>Chromosome-level genome assembly of the viviparous eelpout Zoarces viviparus.</title>
        <authorList>
            <person name="Fuhrmann N."/>
            <person name="Brasseur M.V."/>
            <person name="Bakowski C.E."/>
            <person name="Podsiadlowski L."/>
            <person name="Prost S."/>
            <person name="Krehenwinkel H."/>
            <person name="Mayer C."/>
        </authorList>
    </citation>
    <scope>NUCLEOTIDE SEQUENCE [LARGE SCALE GENOMIC DNA]</scope>
    <source>
        <strain evidence="12">NO-MEL_2022_Ind0_liver</strain>
    </source>
</reference>
<sequence>MESLGHADLLNPSSLRGAVAASASRERRTSGQQLVFGAAEAHHAYRADMGLNGFCAPPVGSPTAAELLAGLASQTDSAAITTPTKQPKTGVPLYNGGVVSPSATVEGSHANALAHTPNGYPTQVKGLAGVAGGPVYPLTSRACLMENGDRTAHEKCPLLMRRINGDLKARQAQQQKRRGGENRDMGSGTLNGLIMGSLGLGSSVDQVFASGESDFKRRRLADGIVAHKSSEASRVGQAVAPLWDTVNCSNGSTQMTVNHVHCVTAQSPITPHTNQHNEHKVASSGPPAAPSQTPPIEAHCILTPPSPAGAGWSADHIARQYIVPCMKYYGICVKDNFLGPQLGGRVLEEVEVLNRSGKFRGGQLVSQKSIPSRNIRGDQIAWVEGREPGSETIGALMAYIDEAVMRSAANGQLGDCVINGRTKAMVACYPGNGAGYVRHVDNPNGDGRCITCIYYLNKNWDVKKQGGLLQIYPEGKNVVANIEPLFDRLLIFWSDRRNPHEVKPAYATRYAITVWYFDAKERAEAKEKYRLATGQKGVQVPVTQNSRT</sequence>
<proteinExistence type="predicted"/>
<dbReference type="Gene3D" id="2.60.120.620">
    <property type="entry name" value="q2cbj1_9rhob like domain"/>
    <property type="match status" value="1"/>
</dbReference>
<evidence type="ECO:0000256" key="10">
    <source>
        <dbReference type="ARBA" id="ARBA00049134"/>
    </source>
</evidence>
<keyword evidence="5" id="KW-0223">Dioxygenase</keyword>
<dbReference type="GO" id="GO:0071456">
    <property type="term" value="P:cellular response to hypoxia"/>
    <property type="evidence" value="ECO:0007669"/>
    <property type="project" value="TreeGrafter"/>
</dbReference>
<name>A0AAW1EG12_ZOAVI</name>
<evidence type="ECO:0000256" key="2">
    <source>
        <dbReference type="ARBA" id="ARBA00004123"/>
    </source>
</evidence>
<dbReference type="PANTHER" id="PTHR12907:SF6">
    <property type="entry name" value="PROLYL HYDROXYLASE EGLN2"/>
    <property type="match status" value="1"/>
</dbReference>
<dbReference type="GO" id="GO:0005737">
    <property type="term" value="C:cytoplasm"/>
    <property type="evidence" value="ECO:0007669"/>
    <property type="project" value="TreeGrafter"/>
</dbReference>
<evidence type="ECO:0000313" key="13">
    <source>
        <dbReference type="Proteomes" id="UP001488805"/>
    </source>
</evidence>
<dbReference type="SMART" id="SM00702">
    <property type="entry name" value="P4Hc"/>
    <property type="match status" value="1"/>
</dbReference>
<comment type="caution">
    <text evidence="12">The sequence shown here is derived from an EMBL/GenBank/DDBJ whole genome shotgun (WGS) entry which is preliminary data.</text>
</comment>
<keyword evidence="7" id="KW-0408">Iron</keyword>
<evidence type="ECO:0000313" key="12">
    <source>
        <dbReference type="EMBL" id="KAK9520882.1"/>
    </source>
</evidence>
<dbReference type="Proteomes" id="UP001488805">
    <property type="component" value="Unassembled WGS sequence"/>
</dbReference>
<evidence type="ECO:0000256" key="6">
    <source>
        <dbReference type="ARBA" id="ARBA00023002"/>
    </source>
</evidence>
<evidence type="ECO:0000256" key="4">
    <source>
        <dbReference type="ARBA" id="ARBA00022896"/>
    </source>
</evidence>
<evidence type="ECO:0000259" key="11">
    <source>
        <dbReference type="PROSITE" id="PS51471"/>
    </source>
</evidence>
<dbReference type="EMBL" id="JBCEZU010000329">
    <property type="protein sequence ID" value="KAK9520882.1"/>
    <property type="molecule type" value="Genomic_DNA"/>
</dbReference>
<dbReference type="GO" id="GO:0008198">
    <property type="term" value="F:ferrous iron binding"/>
    <property type="evidence" value="ECO:0007669"/>
    <property type="project" value="TreeGrafter"/>
</dbReference>
<dbReference type="PROSITE" id="PS51471">
    <property type="entry name" value="FE2OG_OXY"/>
    <property type="match status" value="1"/>
</dbReference>
<dbReference type="InterPro" id="IPR005123">
    <property type="entry name" value="Oxoglu/Fe-dep_dioxygenase_dom"/>
</dbReference>
<dbReference type="GO" id="GO:0031418">
    <property type="term" value="F:L-ascorbic acid binding"/>
    <property type="evidence" value="ECO:0007669"/>
    <property type="project" value="UniProtKB-KW"/>
</dbReference>
<dbReference type="GO" id="GO:0005634">
    <property type="term" value="C:nucleus"/>
    <property type="evidence" value="ECO:0007669"/>
    <property type="project" value="UniProtKB-SubCell"/>
</dbReference>
<comment type="cofactor">
    <cofactor evidence="1">
        <name>L-ascorbate</name>
        <dbReference type="ChEBI" id="CHEBI:38290"/>
    </cofactor>
</comment>
<dbReference type="AlphaFoldDB" id="A0AAW1EG12"/>
<keyword evidence="8" id="KW-0539">Nucleus</keyword>
<feature type="domain" description="Fe2OG dioxygenase" evidence="11">
    <location>
        <begin position="420"/>
        <end position="518"/>
    </location>
</feature>
<evidence type="ECO:0000256" key="7">
    <source>
        <dbReference type="ARBA" id="ARBA00023004"/>
    </source>
</evidence>
<keyword evidence="4" id="KW-0847">Vitamin C</keyword>
<keyword evidence="3" id="KW-0479">Metal-binding</keyword>
<evidence type="ECO:0000256" key="9">
    <source>
        <dbReference type="ARBA" id="ARBA00039004"/>
    </source>
</evidence>
<comment type="catalytic activity">
    <reaction evidence="10">
        <text>L-prolyl-[hypoxia-inducible factor alpha subunit] + 2-oxoglutarate + O2 = trans-4-hydroxy-L-prolyl-[hypoxia-inducible factor alpha subunit] + succinate + CO2</text>
        <dbReference type="Rhea" id="RHEA:48400"/>
        <dbReference type="Rhea" id="RHEA-COMP:12093"/>
        <dbReference type="Rhea" id="RHEA-COMP:12094"/>
        <dbReference type="ChEBI" id="CHEBI:15379"/>
        <dbReference type="ChEBI" id="CHEBI:16526"/>
        <dbReference type="ChEBI" id="CHEBI:16810"/>
        <dbReference type="ChEBI" id="CHEBI:30031"/>
        <dbReference type="ChEBI" id="CHEBI:50342"/>
        <dbReference type="ChEBI" id="CHEBI:61965"/>
        <dbReference type="EC" id="1.14.11.29"/>
    </reaction>
</comment>
<dbReference type="PANTHER" id="PTHR12907">
    <property type="entry name" value="EGL NINE HOMOLOG-RELATED"/>
    <property type="match status" value="1"/>
</dbReference>
<evidence type="ECO:0000256" key="5">
    <source>
        <dbReference type="ARBA" id="ARBA00022964"/>
    </source>
</evidence>
<dbReference type="Pfam" id="PF13640">
    <property type="entry name" value="2OG-FeII_Oxy_3"/>
    <property type="match status" value="1"/>
</dbReference>
<dbReference type="InterPro" id="IPR006620">
    <property type="entry name" value="Pro_4_hyd_alph"/>
</dbReference>